<evidence type="ECO:0000259" key="1">
    <source>
        <dbReference type="SMART" id="SM00470"/>
    </source>
</evidence>
<name>A0ABV6EEJ9_9GAMM</name>
<comment type="caution">
    <text evidence="2">The sequence shown here is derived from an EMBL/GenBank/DDBJ whole genome shotgun (WGS) entry which is preliminary data.</text>
</comment>
<dbReference type="Gene3D" id="3.40.50.150">
    <property type="entry name" value="Vaccinia Virus protein VP39"/>
    <property type="match status" value="1"/>
</dbReference>
<proteinExistence type="predicted"/>
<accession>A0ABV6EEJ9</accession>
<gene>
    <name evidence="2" type="ORF">ACFFJ3_13030</name>
</gene>
<dbReference type="Gene3D" id="3.90.1530.10">
    <property type="entry name" value="Conserved hypothetical protein from pyrococcus furiosus pfu- 392566-001, ParB domain"/>
    <property type="match status" value="1"/>
</dbReference>
<evidence type="ECO:0000313" key="2">
    <source>
        <dbReference type="EMBL" id="MFC0227420.1"/>
    </source>
</evidence>
<dbReference type="RefSeq" id="WP_380675952.1">
    <property type="nucleotide sequence ID" value="NZ_CP173186.1"/>
</dbReference>
<dbReference type="Proteomes" id="UP001589792">
    <property type="component" value="Unassembled WGS sequence"/>
</dbReference>
<reference evidence="2 3" key="1">
    <citation type="submission" date="2024-09" db="EMBL/GenBank/DDBJ databases">
        <authorList>
            <person name="Sun Q."/>
            <person name="Mori K."/>
        </authorList>
    </citation>
    <scope>NUCLEOTIDE SEQUENCE [LARGE SCALE GENOMIC DNA]</scope>
    <source>
        <strain evidence="2 3">CCM 8626</strain>
    </source>
</reference>
<dbReference type="InterPro" id="IPR029063">
    <property type="entry name" value="SAM-dependent_MTases_sf"/>
</dbReference>
<dbReference type="SUPFAM" id="SSF110849">
    <property type="entry name" value="ParB/Sulfiredoxin"/>
    <property type="match status" value="1"/>
</dbReference>
<feature type="domain" description="ParB-like N-terminal" evidence="1">
    <location>
        <begin position="4"/>
        <end position="90"/>
    </location>
</feature>
<dbReference type="Pfam" id="PF13489">
    <property type="entry name" value="Methyltransf_23"/>
    <property type="match status" value="1"/>
</dbReference>
<dbReference type="SMART" id="SM00470">
    <property type="entry name" value="ParB"/>
    <property type="match status" value="1"/>
</dbReference>
<dbReference type="SUPFAM" id="SSF53335">
    <property type="entry name" value="S-adenosyl-L-methionine-dependent methyltransferases"/>
    <property type="match status" value="1"/>
</dbReference>
<dbReference type="Pfam" id="PF02195">
    <property type="entry name" value="ParB_N"/>
    <property type="match status" value="1"/>
</dbReference>
<dbReference type="EMBL" id="JBHLXG010000010">
    <property type="protein sequence ID" value="MFC0227420.1"/>
    <property type="molecule type" value="Genomic_DNA"/>
</dbReference>
<evidence type="ECO:0000313" key="3">
    <source>
        <dbReference type="Proteomes" id="UP001589792"/>
    </source>
</evidence>
<sequence>MLELNYDITNLHGAKYNPRHIDDTDLQLLAESIRTLGLVKPLIARGNLLVAGHQRTKALRVNGVTTAAVYQLPRETNIYDEIRFNQLHNGTDMDSGDEDCWIDGLSGKSGFVIVDACQITGNMRARMAYIRREISEMIMKYGPWGGCVATESGEVIHCAQYALASKGTKSPLTVFVIPNSEKARYKKYLDRQYGVFSYGHLEKKTYVQTYAQMMRLREGSRKDNRSKLYETLVMPYLSNHANGKKLRGIDFGSGQGDYANFLRGKGFNILDLELFRRRGAGNVIDRRSVHRMIDAMCLSLRNHGLFDYVVCDSVLNSVDSLEAERSVMTFIKGLCKPGGQVFFSGRRLEFEQASLRLMKAGSKKSKVYFLDQDNFTAKYRKGNWFYQHFHSAADVKLLAKNHALKIVHHANTGSSFQVQATSEQVPSRESLSQAIRYEFELILPDGEPLGRSPDVIEAFWSRGEYGKA</sequence>
<organism evidence="2 3">
    <name type="scientific">Serratia aquatilis</name>
    <dbReference type="NCBI Taxonomy" id="1737515"/>
    <lineage>
        <taxon>Bacteria</taxon>
        <taxon>Pseudomonadati</taxon>
        <taxon>Pseudomonadota</taxon>
        <taxon>Gammaproteobacteria</taxon>
        <taxon>Enterobacterales</taxon>
        <taxon>Yersiniaceae</taxon>
        <taxon>Serratia</taxon>
    </lineage>
</organism>
<protein>
    <submittedName>
        <fullName evidence="2">ParB N-terminal domain-containing protein</fullName>
    </submittedName>
</protein>
<dbReference type="InterPro" id="IPR003115">
    <property type="entry name" value="ParB_N"/>
</dbReference>
<keyword evidence="3" id="KW-1185">Reference proteome</keyword>
<dbReference type="InterPro" id="IPR036086">
    <property type="entry name" value="ParB/Sulfiredoxin_sf"/>
</dbReference>